<evidence type="ECO:0000256" key="1">
    <source>
        <dbReference type="SAM" id="Phobius"/>
    </source>
</evidence>
<feature type="transmembrane region" description="Helical" evidence="1">
    <location>
        <begin position="104"/>
        <end position="124"/>
    </location>
</feature>
<name>A0AB39HVG1_9BACI</name>
<dbReference type="Gene3D" id="1.10.1900.10">
    <property type="entry name" value="c-terminal domain of poly(a) binding protein"/>
    <property type="match status" value="1"/>
</dbReference>
<keyword evidence="1" id="KW-0812">Transmembrane</keyword>
<dbReference type="PANTHER" id="PTHR41307">
    <property type="entry name" value="MEMBRANE PROTEIN-RELATED"/>
    <property type="match status" value="1"/>
</dbReference>
<dbReference type="RefSeq" id="WP_368655106.1">
    <property type="nucleotide sequence ID" value="NZ_CP162599.1"/>
</dbReference>
<sequence>MLSKKANQFMIELKMYLMSKGKKDKEINEILDELEDHLIQAEAEGKSIRDITGDSPRAYMKSVGQEMSFDGKQFLSLVPMTALLLIAFMAFTPSIQGDFSLSKIGVWGAVIGMVLSFALYGFLFTRVLPKVLYSKWFYVIVMIAYVILTGFFVLVFLFDKNPFFVATPLQNNLILIGCIAVFIIWSLYAKTWITILIPFIMSVGPMGARFVPPEINEDPIFITIAIVILLPITIAGFYFLYRKEKA</sequence>
<feature type="transmembrane region" description="Helical" evidence="1">
    <location>
        <begin position="74"/>
        <end position="92"/>
    </location>
</feature>
<organism evidence="2">
    <name type="scientific">Ornithinibacillus sp. 4-3</name>
    <dbReference type="NCBI Taxonomy" id="3231488"/>
    <lineage>
        <taxon>Bacteria</taxon>
        <taxon>Bacillati</taxon>
        <taxon>Bacillota</taxon>
        <taxon>Bacilli</taxon>
        <taxon>Bacillales</taxon>
        <taxon>Bacillaceae</taxon>
        <taxon>Ornithinibacillus</taxon>
    </lineage>
</organism>
<feature type="transmembrane region" description="Helical" evidence="1">
    <location>
        <begin position="136"/>
        <end position="157"/>
    </location>
</feature>
<feature type="transmembrane region" description="Helical" evidence="1">
    <location>
        <begin position="192"/>
        <end position="208"/>
    </location>
</feature>
<evidence type="ECO:0000313" key="2">
    <source>
        <dbReference type="EMBL" id="XDK34435.1"/>
    </source>
</evidence>
<dbReference type="AlphaFoldDB" id="A0AB39HVG1"/>
<gene>
    <name evidence="2" type="ORF">AB4Y30_08830</name>
</gene>
<proteinExistence type="predicted"/>
<keyword evidence="1" id="KW-0472">Membrane</keyword>
<accession>A0AB39HVG1</accession>
<keyword evidence="1" id="KW-1133">Transmembrane helix</keyword>
<dbReference type="PANTHER" id="PTHR41307:SF1">
    <property type="entry name" value="MEMBRANE PROTEIN"/>
    <property type="match status" value="1"/>
</dbReference>
<protein>
    <submittedName>
        <fullName evidence="2">DUF1129 family protein</fullName>
    </submittedName>
</protein>
<dbReference type="EMBL" id="CP162599">
    <property type="protein sequence ID" value="XDK34435.1"/>
    <property type="molecule type" value="Genomic_DNA"/>
</dbReference>
<feature type="transmembrane region" description="Helical" evidence="1">
    <location>
        <begin position="163"/>
        <end position="185"/>
    </location>
</feature>
<feature type="transmembrane region" description="Helical" evidence="1">
    <location>
        <begin position="220"/>
        <end position="241"/>
    </location>
</feature>
<dbReference type="SUPFAM" id="SSF158560">
    <property type="entry name" value="BH3980-like"/>
    <property type="match status" value="1"/>
</dbReference>
<reference evidence="2" key="1">
    <citation type="submission" date="2024-07" db="EMBL/GenBank/DDBJ databases">
        <title>Halotolerant mesophilic bacterium Ornithinibacillus sp. 4-3, sp. nov., isolated from soil.</title>
        <authorList>
            <person name="Sidarenka A.V."/>
            <person name="Guliayeva D.E."/>
            <person name="Leanovich S.I."/>
            <person name="Hileuskaya K.S."/>
            <person name="Akhremchuk A.E."/>
            <person name="Sikolenko M.A."/>
            <person name="Valentovich L.N."/>
        </authorList>
    </citation>
    <scope>NUCLEOTIDE SEQUENCE</scope>
    <source>
        <strain evidence="2">4-3</strain>
    </source>
</reference>